<dbReference type="SUPFAM" id="SSF49478">
    <property type="entry name" value="Cna protein B-type domain"/>
    <property type="match status" value="1"/>
</dbReference>
<dbReference type="SUPFAM" id="SSF52058">
    <property type="entry name" value="L domain-like"/>
    <property type="match status" value="2"/>
</dbReference>
<dbReference type="Gene3D" id="3.80.10.10">
    <property type="entry name" value="Ribonuclease Inhibitor"/>
    <property type="match status" value="2"/>
</dbReference>
<dbReference type="InterPro" id="IPR032675">
    <property type="entry name" value="LRR_dom_sf"/>
</dbReference>
<dbReference type="Pfam" id="PF24595">
    <property type="entry name" value="DUF7619"/>
    <property type="match status" value="1"/>
</dbReference>
<dbReference type="InterPro" id="IPR013783">
    <property type="entry name" value="Ig-like_fold"/>
</dbReference>
<evidence type="ECO:0000259" key="5">
    <source>
        <dbReference type="Pfam" id="PF24595"/>
    </source>
</evidence>
<dbReference type="Pfam" id="PF18962">
    <property type="entry name" value="Por_Secre_tail"/>
    <property type="match status" value="1"/>
</dbReference>
<keyword evidence="7" id="KW-1185">Reference proteome</keyword>
<dbReference type="PANTHER" id="PTHR46652">
    <property type="entry name" value="LEUCINE-RICH REPEAT AND IQ DOMAIN-CONTAINING PROTEIN 1-RELATED"/>
    <property type="match status" value="1"/>
</dbReference>
<dbReference type="RefSeq" id="WP_176007437.1">
    <property type="nucleotide sequence ID" value="NZ_JABWMI010000021.1"/>
</dbReference>
<dbReference type="InterPro" id="IPR050836">
    <property type="entry name" value="SDS22/Internalin_LRR"/>
</dbReference>
<evidence type="ECO:0000259" key="4">
    <source>
        <dbReference type="Pfam" id="PF18962"/>
    </source>
</evidence>
<feature type="domain" description="Secretion system C-terminal sorting" evidence="4">
    <location>
        <begin position="890"/>
        <end position="956"/>
    </location>
</feature>
<keyword evidence="2" id="KW-0732">Signal</keyword>
<proteinExistence type="predicted"/>
<evidence type="ECO:0000256" key="1">
    <source>
        <dbReference type="ARBA" id="ARBA00022614"/>
    </source>
</evidence>
<organism evidence="6 7">
    <name type="scientific">Flavobacterium agri</name>
    <dbReference type="NCBI Taxonomy" id="2743471"/>
    <lineage>
        <taxon>Bacteria</taxon>
        <taxon>Pseudomonadati</taxon>
        <taxon>Bacteroidota</taxon>
        <taxon>Flavobacteriia</taxon>
        <taxon>Flavobacteriales</taxon>
        <taxon>Flavobacteriaceae</taxon>
        <taxon>Flavobacterium</taxon>
    </lineage>
</organism>
<accession>A0A7Y8Y649</accession>
<dbReference type="PANTHER" id="PTHR46652:SF3">
    <property type="entry name" value="LEUCINE-RICH REPEAT-CONTAINING PROTEIN 9"/>
    <property type="match status" value="1"/>
</dbReference>
<dbReference type="InterPro" id="IPR003591">
    <property type="entry name" value="Leu-rich_rpt_typical-subtyp"/>
</dbReference>
<evidence type="ECO:0000313" key="7">
    <source>
        <dbReference type="Proteomes" id="UP000535020"/>
    </source>
</evidence>
<protein>
    <submittedName>
        <fullName evidence="6">Leucine-rich repeat domain-containing protein</fullName>
    </submittedName>
</protein>
<gene>
    <name evidence="6" type="ORF">HZF10_16990</name>
</gene>
<dbReference type="InterPro" id="IPR026444">
    <property type="entry name" value="Secre_tail"/>
</dbReference>
<evidence type="ECO:0000256" key="3">
    <source>
        <dbReference type="ARBA" id="ARBA00022737"/>
    </source>
</evidence>
<evidence type="ECO:0000313" key="6">
    <source>
        <dbReference type="EMBL" id="NYA72628.1"/>
    </source>
</evidence>
<dbReference type="NCBIfam" id="TIGR04183">
    <property type="entry name" value="Por_Secre_tail"/>
    <property type="match status" value="1"/>
</dbReference>
<name>A0A7Y8Y649_9FLAO</name>
<dbReference type="EMBL" id="JACBJI010000009">
    <property type="protein sequence ID" value="NYA72628.1"/>
    <property type="molecule type" value="Genomic_DNA"/>
</dbReference>
<keyword evidence="3" id="KW-0677">Repeat</keyword>
<dbReference type="Proteomes" id="UP000535020">
    <property type="component" value="Unassembled WGS sequence"/>
</dbReference>
<dbReference type="SMART" id="SM00369">
    <property type="entry name" value="LRR_TYP"/>
    <property type="match status" value="4"/>
</dbReference>
<dbReference type="InterPro" id="IPR047589">
    <property type="entry name" value="DUF11_rpt"/>
</dbReference>
<evidence type="ECO:0000256" key="2">
    <source>
        <dbReference type="ARBA" id="ARBA00022729"/>
    </source>
</evidence>
<sequence>MKYVYLFLFFFPITAISQIVNIPDPNFKNLLLEYYQPIIDTNGDGEIQVSEAQVITTLFVYGSDDPFDLTGISAFTNLTSLTIIGVNGLDADLSGLANLTDLDIGSCHINTLSLNGLDNLMMLGISGSDLAELTLPSLPELGDLNIQSMPNLTSLTITSAPQLSNIYLVGLHLLDSVDSVVLPSLKIIGIDQSGISSVDFSKFPNIEDARFSSCEISTLTASNLPSLQVLYCSGGPLTSVSVSECNSLADLSLNDGNLTSLALNDLPSLEILSANDNQIADLELENLPALQRLHLNQNQLQSLDLDFAPNLTEVYCSSNQITSFAPVGSHIERITCSENNMSSIDLSNAPNLLALDISNNNLQTLDVSSTHDLTSLYAQQNQLQSLDLSQIPSLVYLFCDQNQISELSLDQVPLLQGFGGSSNLFTSLDFSSQTSASELLYVYVESNPNLQSLIIKNQRGEDLFVSDCPNLAFLCIDEEDLDDLMSGMAWTTITSQNISVNSYCNFTPGGQFNIINGNIAFDADNNGCDASDATYADMKVTLTDADGVSGSTFTDADGHFSFYAQTGTFTVSTELDPTVFSATPQTVIFNDAGQNAETVDFCVTALGTQYLAEISIVPVDAARPGFDAHYKIVYKNIGNQTLNGEISFQFDEAVVDFVSSAILPTAQTSGNLSWSYADLLPFESREILLTLNLNSPLENPSVNNGDILSFHTVVSSVTEPGQPLVSSGFTLSQTVVGSFDPNDKTCLEGENISQQMLGDYLHYLIRFQNSGTYLAENVVVKDMIDTSKLDIATLELTDSSHPHITRITDNKVEFIFEGINLPAEQDDEPGSHGYVAFKIKTKSNLAIGDAVSNIADIFFDYNLPITTEPAITTVSNLGFGEVGDMSIHTYPNPTRNLVFVSADSEIRSIQLYDIQGRLLQTKTVDIKNAAIDLSSNADGVYFAKIRTDKGSKTEKLLKE</sequence>
<dbReference type="AlphaFoldDB" id="A0A7Y8Y649"/>
<feature type="domain" description="DUF7619" evidence="5">
    <location>
        <begin position="740"/>
        <end position="873"/>
    </location>
</feature>
<dbReference type="InterPro" id="IPR055353">
    <property type="entry name" value="DUF7619"/>
</dbReference>
<keyword evidence="1" id="KW-0433">Leucine-rich repeat</keyword>
<reference evidence="6 7" key="1">
    <citation type="submission" date="2020-07" db="EMBL/GenBank/DDBJ databases">
        <authorList>
            <person name="Sun Q."/>
        </authorList>
    </citation>
    <scope>NUCLEOTIDE SEQUENCE [LARGE SCALE GENOMIC DNA]</scope>
    <source>
        <strain evidence="6 7">MAH-1</strain>
    </source>
</reference>
<comment type="caution">
    <text evidence="6">The sequence shown here is derived from an EMBL/GenBank/DDBJ whole genome shotgun (WGS) entry which is preliminary data.</text>
</comment>
<dbReference type="NCBIfam" id="TIGR01451">
    <property type="entry name" value="B_ant_repeat"/>
    <property type="match status" value="1"/>
</dbReference>
<dbReference type="Gene3D" id="2.60.40.10">
    <property type="entry name" value="Immunoglobulins"/>
    <property type="match status" value="1"/>
</dbReference>